<organism evidence="1 2">
    <name type="scientific">Pseudomonas nitroreducens</name>
    <dbReference type="NCBI Taxonomy" id="46680"/>
    <lineage>
        <taxon>Bacteria</taxon>
        <taxon>Pseudomonadati</taxon>
        <taxon>Pseudomonadota</taxon>
        <taxon>Gammaproteobacteria</taxon>
        <taxon>Pseudomonadales</taxon>
        <taxon>Pseudomonadaceae</taxon>
        <taxon>Pseudomonas</taxon>
    </lineage>
</organism>
<dbReference type="InterPro" id="IPR014958">
    <property type="entry name" value="DGC"/>
</dbReference>
<dbReference type="eggNOG" id="COG4273">
    <property type="taxonomic scope" value="Bacteria"/>
</dbReference>
<dbReference type="EMBL" id="NJBA01000006">
    <property type="protein sequence ID" value="OWP49520.1"/>
    <property type="molecule type" value="Genomic_DNA"/>
</dbReference>
<dbReference type="Pfam" id="PF08859">
    <property type="entry name" value="DGC"/>
    <property type="match status" value="1"/>
</dbReference>
<sequence>MPPSPHLPLVYSCSGCSNLAQLANDLALRLDRDGLAEMSCIAGVGGDVPALVKKACSGRPIIAVDGCHLHCVQNCLARHGVKAEHEITLTEYGLKKRYGQDAPVQDFEMLYEELQFLVRMPA</sequence>
<comment type="caution">
    <text evidence="1">The sequence shown here is derived from an EMBL/GenBank/DDBJ whole genome shotgun (WGS) entry which is preliminary data.</text>
</comment>
<gene>
    <name evidence="1" type="ORF">CEG18_18340</name>
</gene>
<dbReference type="PIRSF" id="PIRSF037181">
    <property type="entry name" value="DGC"/>
    <property type="match status" value="1"/>
</dbReference>
<name>A0A2D0ACZ4_PSENT</name>
<dbReference type="RefSeq" id="WP_088419503.1">
    <property type="nucleotide sequence ID" value="NZ_NJBA01000006.1"/>
</dbReference>
<dbReference type="AlphaFoldDB" id="A0A2D0ACZ4"/>
<evidence type="ECO:0000313" key="2">
    <source>
        <dbReference type="Proteomes" id="UP000198145"/>
    </source>
</evidence>
<accession>A0A2D0ACZ4</accession>
<proteinExistence type="predicted"/>
<dbReference type="STRING" id="46680.GCA_000807755_01075"/>
<evidence type="ECO:0000313" key="1">
    <source>
        <dbReference type="EMBL" id="OWP49520.1"/>
    </source>
</evidence>
<dbReference type="Proteomes" id="UP000198145">
    <property type="component" value="Unassembled WGS sequence"/>
</dbReference>
<reference evidence="1 2" key="1">
    <citation type="submission" date="2017-06" db="EMBL/GenBank/DDBJ databases">
        <title>Draft genome of Pseudomonas nitroreducens DF05.</title>
        <authorList>
            <person name="Iyer R."/>
        </authorList>
    </citation>
    <scope>NUCLEOTIDE SEQUENCE [LARGE SCALE GENOMIC DNA]</scope>
    <source>
        <strain evidence="1 2">DF05</strain>
    </source>
</reference>
<protein>
    <submittedName>
        <fullName evidence="1">Zinc-binding protein</fullName>
    </submittedName>
</protein>